<feature type="signal peptide" evidence="3">
    <location>
        <begin position="1"/>
        <end position="20"/>
    </location>
</feature>
<evidence type="ECO:0000256" key="3">
    <source>
        <dbReference type="SAM" id="SignalP"/>
    </source>
</evidence>
<evidence type="ECO:0000259" key="4">
    <source>
        <dbReference type="PROSITE" id="PS51123"/>
    </source>
</evidence>
<name>A0ABT5BFB7_9BACT</name>
<reference evidence="5 6" key="1">
    <citation type="submission" date="2022-11" db="EMBL/GenBank/DDBJ databases">
        <title>Minimal conservation of predation-associated metabolite biosynthetic gene clusters underscores biosynthetic potential of Myxococcota including descriptions for ten novel species: Archangium lansinium sp. nov., Myxococcus landrumus sp. nov., Nannocystis bai.</title>
        <authorList>
            <person name="Ahearne A."/>
            <person name="Stevens C."/>
            <person name="Dowd S."/>
        </authorList>
    </citation>
    <scope>NUCLEOTIDE SEQUENCE [LARGE SCALE GENOMIC DNA]</scope>
    <source>
        <strain evidence="5 6">NCELM</strain>
    </source>
</reference>
<dbReference type="Proteomes" id="UP001217838">
    <property type="component" value="Unassembled WGS sequence"/>
</dbReference>
<sequence>MLVARLFGSLVIALMGCGAAQDGAVEDELPVVARVAVKRAAEDERCPEVQDAGPRAPAVVDGDGDGIVDGDDQCPGEAENRNGFRDRDGCDDLVPSELVDVSKILAEPVFVGYTAQLSRKGRRGLRAYAEILANYPDVAIEITSHSRLMRSDERANELTERRAEVAVEELVRLGVARERLRARGAGMSGSYCCRAPCDGPQRLEIDVLVR</sequence>
<gene>
    <name evidence="5" type="ORF">POL58_31470</name>
</gene>
<dbReference type="PROSITE" id="PS51257">
    <property type="entry name" value="PROKAR_LIPOPROTEIN"/>
    <property type="match status" value="1"/>
</dbReference>
<dbReference type="RefSeq" id="WP_272003816.1">
    <property type="nucleotide sequence ID" value="NZ_JAQNDN010000019.1"/>
</dbReference>
<feature type="compositionally biased region" description="Acidic residues" evidence="2">
    <location>
        <begin position="62"/>
        <end position="72"/>
    </location>
</feature>
<dbReference type="SUPFAM" id="SSF103088">
    <property type="entry name" value="OmpA-like"/>
    <property type="match status" value="1"/>
</dbReference>
<organism evidence="5 6">
    <name type="scientific">Nannocystis radixulma</name>
    <dbReference type="NCBI Taxonomy" id="2995305"/>
    <lineage>
        <taxon>Bacteria</taxon>
        <taxon>Pseudomonadati</taxon>
        <taxon>Myxococcota</taxon>
        <taxon>Polyangia</taxon>
        <taxon>Nannocystales</taxon>
        <taxon>Nannocystaceae</taxon>
        <taxon>Nannocystis</taxon>
    </lineage>
</organism>
<dbReference type="Pfam" id="PF00691">
    <property type="entry name" value="OmpA"/>
    <property type="match status" value="1"/>
</dbReference>
<feature type="domain" description="OmpA-like" evidence="4">
    <location>
        <begin position="97"/>
        <end position="210"/>
    </location>
</feature>
<keyword evidence="6" id="KW-1185">Reference proteome</keyword>
<proteinExistence type="predicted"/>
<dbReference type="Gene3D" id="3.30.1330.60">
    <property type="entry name" value="OmpA-like domain"/>
    <property type="match status" value="1"/>
</dbReference>
<dbReference type="PROSITE" id="PS51123">
    <property type="entry name" value="OMPA_2"/>
    <property type="match status" value="1"/>
</dbReference>
<keyword evidence="1" id="KW-0472">Membrane</keyword>
<feature type="chain" id="PRO_5047412397" evidence="3">
    <location>
        <begin position="21"/>
        <end position="210"/>
    </location>
</feature>
<protein>
    <submittedName>
        <fullName evidence="5">OmpA family protein</fullName>
    </submittedName>
</protein>
<dbReference type="EMBL" id="JAQNDN010000019">
    <property type="protein sequence ID" value="MDC0672310.1"/>
    <property type="molecule type" value="Genomic_DNA"/>
</dbReference>
<evidence type="ECO:0000256" key="1">
    <source>
        <dbReference type="PROSITE-ProRule" id="PRU00473"/>
    </source>
</evidence>
<feature type="region of interest" description="Disordered" evidence="2">
    <location>
        <begin position="46"/>
        <end position="72"/>
    </location>
</feature>
<evidence type="ECO:0000313" key="6">
    <source>
        <dbReference type="Proteomes" id="UP001217838"/>
    </source>
</evidence>
<keyword evidence="3" id="KW-0732">Signal</keyword>
<comment type="caution">
    <text evidence="5">The sequence shown here is derived from an EMBL/GenBank/DDBJ whole genome shotgun (WGS) entry which is preliminary data.</text>
</comment>
<dbReference type="InterPro" id="IPR036737">
    <property type="entry name" value="OmpA-like_sf"/>
</dbReference>
<accession>A0ABT5BFB7</accession>
<evidence type="ECO:0000313" key="5">
    <source>
        <dbReference type="EMBL" id="MDC0672310.1"/>
    </source>
</evidence>
<dbReference type="InterPro" id="IPR006665">
    <property type="entry name" value="OmpA-like"/>
</dbReference>
<evidence type="ECO:0000256" key="2">
    <source>
        <dbReference type="SAM" id="MobiDB-lite"/>
    </source>
</evidence>